<feature type="domain" description="CBS" evidence="2">
    <location>
        <begin position="7"/>
        <end position="67"/>
    </location>
</feature>
<dbReference type="InterPro" id="IPR046342">
    <property type="entry name" value="CBS_dom_sf"/>
</dbReference>
<dbReference type="Proteomes" id="UP000823613">
    <property type="component" value="Unassembled WGS sequence"/>
</dbReference>
<dbReference type="InterPro" id="IPR000644">
    <property type="entry name" value="CBS_dom"/>
</dbReference>
<dbReference type="PROSITE" id="PS51371">
    <property type="entry name" value="CBS"/>
    <property type="match status" value="1"/>
</dbReference>
<comment type="caution">
    <text evidence="3">The sequence shown here is derived from an EMBL/GenBank/DDBJ whole genome shotgun (WGS) entry which is preliminary data.</text>
</comment>
<dbReference type="SUPFAM" id="SSF54631">
    <property type="entry name" value="CBS-domain pair"/>
    <property type="match status" value="1"/>
</dbReference>
<keyword evidence="1" id="KW-0129">CBS domain</keyword>
<organism evidence="3 4">
    <name type="scientific">Candidatus Onthovivens merdipullorum</name>
    <dbReference type="NCBI Taxonomy" id="2840889"/>
    <lineage>
        <taxon>Bacteria</taxon>
        <taxon>Bacillati</taxon>
        <taxon>Bacillota</taxon>
        <taxon>Bacilli</taxon>
        <taxon>Bacillales</taxon>
        <taxon>Candidatus Onthovivens</taxon>
    </lineage>
</organism>
<reference evidence="3" key="2">
    <citation type="journal article" date="2021" name="PeerJ">
        <title>Extensive microbial diversity within the chicken gut microbiome revealed by metagenomics and culture.</title>
        <authorList>
            <person name="Gilroy R."/>
            <person name="Ravi A."/>
            <person name="Getino M."/>
            <person name="Pursley I."/>
            <person name="Horton D.L."/>
            <person name="Alikhan N.F."/>
            <person name="Baker D."/>
            <person name="Gharbi K."/>
            <person name="Hall N."/>
            <person name="Watson M."/>
            <person name="Adriaenssens E.M."/>
            <person name="Foster-Nyarko E."/>
            <person name="Jarju S."/>
            <person name="Secka A."/>
            <person name="Antonio M."/>
            <person name="Oren A."/>
            <person name="Chaudhuri R.R."/>
            <person name="La Ragione R."/>
            <person name="Hildebrand F."/>
            <person name="Pallen M.J."/>
        </authorList>
    </citation>
    <scope>NUCLEOTIDE SEQUENCE</scope>
    <source>
        <strain evidence="3">11159</strain>
    </source>
</reference>
<protein>
    <submittedName>
        <fullName evidence="3">CBS domain-containing protein</fullName>
    </submittedName>
</protein>
<evidence type="ECO:0000259" key="2">
    <source>
        <dbReference type="PROSITE" id="PS51371"/>
    </source>
</evidence>
<dbReference type="CDD" id="cd09834">
    <property type="entry name" value="CBS_pair_bac"/>
    <property type="match status" value="1"/>
</dbReference>
<proteinExistence type="predicted"/>
<evidence type="ECO:0000313" key="4">
    <source>
        <dbReference type="Proteomes" id="UP000823613"/>
    </source>
</evidence>
<evidence type="ECO:0000256" key="1">
    <source>
        <dbReference type="PROSITE-ProRule" id="PRU00703"/>
    </source>
</evidence>
<accession>A0A9D9DJ06</accession>
<dbReference type="Pfam" id="PF00571">
    <property type="entry name" value="CBS"/>
    <property type="match status" value="2"/>
</dbReference>
<dbReference type="EMBL" id="JADIMY010000086">
    <property type="protein sequence ID" value="MBO8427782.1"/>
    <property type="molecule type" value="Genomic_DNA"/>
</dbReference>
<dbReference type="Gene3D" id="3.10.580.10">
    <property type="entry name" value="CBS-domain"/>
    <property type="match status" value="1"/>
</dbReference>
<name>A0A9D9DJ06_9BACL</name>
<dbReference type="AlphaFoldDB" id="A0A9D9DJ06"/>
<gene>
    <name evidence="3" type="ORF">IAC58_04445</name>
</gene>
<reference evidence="3" key="1">
    <citation type="submission" date="2020-10" db="EMBL/GenBank/DDBJ databases">
        <authorList>
            <person name="Gilroy R."/>
        </authorList>
    </citation>
    <scope>NUCLEOTIDE SEQUENCE</scope>
    <source>
        <strain evidence="3">11159</strain>
    </source>
</reference>
<evidence type="ECO:0000313" key="3">
    <source>
        <dbReference type="EMBL" id="MBO8427782.1"/>
    </source>
</evidence>
<sequence length="135" mass="15779">MNVLYFLTPKKLIKYCLDSMSIRQALETIEYHRYQVIPILSKDGKYIGSISEGDLLYYLKNHPFEDISEFDDISIMEVSRHKDYLPIPSNTEMSSLIALAINQNFVPVLDDQKNFIGIITRKSIINYLYFNSEKE</sequence>